<sequence>MGGTIFIGCRDLSSQIYLGSVIDGFPREKERLGNLLCPFPGHFQSSGSDLIAVSKSMSGVPIKKITPQRHLSYMIYKISNKYVRID</sequence>
<accession>A0A5M3T4U9</accession>
<name>A0A5M3T4U9_LIMPL</name>
<evidence type="ECO:0008006" key="3">
    <source>
        <dbReference type="Google" id="ProtNLM"/>
    </source>
</evidence>
<protein>
    <recommendedName>
        <fullName evidence="3">Transposase</fullName>
    </recommendedName>
</protein>
<proteinExistence type="predicted"/>
<organism evidence="1 2">
    <name type="scientific">Limnospira platensis NIES-46</name>
    <dbReference type="NCBI Taxonomy" id="1236695"/>
    <lineage>
        <taxon>Bacteria</taxon>
        <taxon>Bacillati</taxon>
        <taxon>Cyanobacteriota</taxon>
        <taxon>Cyanophyceae</taxon>
        <taxon>Oscillatoriophycideae</taxon>
        <taxon>Oscillatoriales</taxon>
        <taxon>Sirenicapillariaceae</taxon>
        <taxon>Limnospira</taxon>
    </lineage>
</organism>
<dbReference type="EMBL" id="BIMW01000101">
    <property type="protein sequence ID" value="GCE94504.1"/>
    <property type="molecule type" value="Genomic_DNA"/>
</dbReference>
<evidence type="ECO:0000313" key="1">
    <source>
        <dbReference type="EMBL" id="GCE94504.1"/>
    </source>
</evidence>
<keyword evidence="2" id="KW-1185">Reference proteome</keyword>
<comment type="caution">
    <text evidence="1">The sequence shown here is derived from an EMBL/GenBank/DDBJ whole genome shotgun (WGS) entry which is preliminary data.</text>
</comment>
<gene>
    <name evidence="1" type="ORF">NIES46_25620</name>
</gene>
<dbReference type="Proteomes" id="UP000326169">
    <property type="component" value="Unassembled WGS sequence"/>
</dbReference>
<evidence type="ECO:0000313" key="2">
    <source>
        <dbReference type="Proteomes" id="UP000326169"/>
    </source>
</evidence>
<reference evidence="1 2" key="1">
    <citation type="journal article" date="2019" name="J Genomics">
        <title>The Draft Genome of a Hydrogen-producing Cyanobacterium, Arthrospira platensis NIES-46.</title>
        <authorList>
            <person name="Suzuki S."/>
            <person name="Yamaguchi H."/>
            <person name="Kawachi M."/>
        </authorList>
    </citation>
    <scope>NUCLEOTIDE SEQUENCE [LARGE SCALE GENOMIC DNA]</scope>
    <source>
        <strain evidence="1 2">NIES-46</strain>
    </source>
</reference>